<dbReference type="OrthoDB" id="210346at2"/>
<reference evidence="2" key="1">
    <citation type="submission" date="2019-09" db="EMBL/GenBank/DDBJ databases">
        <authorList>
            <person name="Li J."/>
        </authorList>
    </citation>
    <scope>NUCLEOTIDE SEQUENCE [LARGE SCALE GENOMIC DNA]</scope>
    <source>
        <strain evidence="2">NRBC 14897</strain>
    </source>
</reference>
<gene>
    <name evidence="2" type="ORF">ESP62_006340</name>
</gene>
<dbReference type="SUPFAM" id="SSF53335">
    <property type="entry name" value="S-adenosyl-L-methionine-dependent methyltransferases"/>
    <property type="match status" value="1"/>
</dbReference>
<evidence type="ECO:0000256" key="1">
    <source>
        <dbReference type="SAM" id="MobiDB-lite"/>
    </source>
</evidence>
<dbReference type="AlphaFoldDB" id="A0A641ATD2"/>
<dbReference type="Proteomes" id="UP001515100">
    <property type="component" value="Unassembled WGS sequence"/>
</dbReference>
<organism evidence="2 3">
    <name type="scientific">Aeromicrobium fastidiosum</name>
    <dbReference type="NCBI Taxonomy" id="52699"/>
    <lineage>
        <taxon>Bacteria</taxon>
        <taxon>Bacillati</taxon>
        <taxon>Actinomycetota</taxon>
        <taxon>Actinomycetes</taxon>
        <taxon>Propionibacteriales</taxon>
        <taxon>Nocardioidaceae</taxon>
        <taxon>Aeromicrobium</taxon>
    </lineage>
</organism>
<dbReference type="Gene3D" id="3.40.50.150">
    <property type="entry name" value="Vaccinia Virus protein VP39"/>
    <property type="match status" value="1"/>
</dbReference>
<dbReference type="GO" id="GO:0032259">
    <property type="term" value="P:methylation"/>
    <property type="evidence" value="ECO:0007669"/>
    <property type="project" value="UniProtKB-KW"/>
</dbReference>
<dbReference type="GO" id="GO:0008168">
    <property type="term" value="F:methyltransferase activity"/>
    <property type="evidence" value="ECO:0007669"/>
    <property type="project" value="UniProtKB-KW"/>
</dbReference>
<accession>A0A641ATD2</accession>
<proteinExistence type="predicted"/>
<comment type="caution">
    <text evidence="2">The sequence shown here is derived from an EMBL/GenBank/DDBJ whole genome shotgun (WGS) entry which is preliminary data.</text>
</comment>
<dbReference type="InterPro" id="IPR029063">
    <property type="entry name" value="SAM-dependent_MTases_sf"/>
</dbReference>
<dbReference type="Pfam" id="PF13489">
    <property type="entry name" value="Methyltransf_23"/>
    <property type="match status" value="1"/>
</dbReference>
<dbReference type="EMBL" id="SDPP02000001">
    <property type="protein sequence ID" value="KAA1380777.1"/>
    <property type="molecule type" value="Genomic_DNA"/>
</dbReference>
<keyword evidence="2" id="KW-0489">Methyltransferase</keyword>
<evidence type="ECO:0000313" key="2">
    <source>
        <dbReference type="EMBL" id="KAA1380777.1"/>
    </source>
</evidence>
<feature type="compositionally biased region" description="Polar residues" evidence="1">
    <location>
        <begin position="301"/>
        <end position="312"/>
    </location>
</feature>
<evidence type="ECO:0000313" key="3">
    <source>
        <dbReference type="Proteomes" id="UP001515100"/>
    </source>
</evidence>
<feature type="compositionally biased region" description="Basic and acidic residues" evidence="1">
    <location>
        <begin position="278"/>
        <end position="300"/>
    </location>
</feature>
<sequence>MGRTSDPDPEETTIVVKVHRRERMLGLTPLDHGPGLEIAPLHSPIALKSRWDVSYVDIVPTESLVEHYHHDEAVPDDDIVAVDFPLTGPDGVIRPLSEVAAAKAPFAWVIASHVIEHVPDLITWLDDIASLLRDDGALVLAIPDMRYSFDAYRPQTTVGQMLQAHQQGDLVPSVRAVYDHLRTATTLSPKDAWSGRRPPLDGVRSHDLDNTLAQVDRARSGEYVDCHVWTFRPSSFIEQVNELGRLGLCELVVETVRNTRPGQLEFYAVLRRLPRDRSPEDDARLRAAGKQRTDDERRQLETPTVPSPMQLSDSERRLIERKRATLTRARRLLRRST</sequence>
<name>A0A641ATD2_9ACTN</name>
<keyword evidence="3" id="KW-1185">Reference proteome</keyword>
<feature type="region of interest" description="Disordered" evidence="1">
    <location>
        <begin position="278"/>
        <end position="313"/>
    </location>
</feature>
<keyword evidence="2" id="KW-0808">Transferase</keyword>
<protein>
    <submittedName>
        <fullName evidence="2">Methyltransferase domain-containing protein</fullName>
    </submittedName>
</protein>